<dbReference type="Pfam" id="PF12417">
    <property type="entry name" value="DUF3669"/>
    <property type="match status" value="1"/>
</dbReference>
<gene>
    <name evidence="3" type="ORF">Z520_07135</name>
</gene>
<evidence type="ECO:0000256" key="1">
    <source>
        <dbReference type="SAM" id="MobiDB-lite"/>
    </source>
</evidence>
<dbReference type="VEuPathDB" id="FungiDB:Z520_07135"/>
<dbReference type="GeneID" id="27712881"/>
<evidence type="ECO:0000313" key="4">
    <source>
        <dbReference type="Proteomes" id="UP000053411"/>
    </source>
</evidence>
<organism evidence="3 4">
    <name type="scientific">Fonsecaea multimorphosa CBS 102226</name>
    <dbReference type="NCBI Taxonomy" id="1442371"/>
    <lineage>
        <taxon>Eukaryota</taxon>
        <taxon>Fungi</taxon>
        <taxon>Dikarya</taxon>
        <taxon>Ascomycota</taxon>
        <taxon>Pezizomycotina</taxon>
        <taxon>Eurotiomycetes</taxon>
        <taxon>Chaetothyriomycetidae</taxon>
        <taxon>Chaetothyriales</taxon>
        <taxon>Herpotrichiellaceae</taxon>
        <taxon>Fonsecaea</taxon>
    </lineage>
</organism>
<dbReference type="OrthoDB" id="2993351at2759"/>
<feature type="region of interest" description="Disordered" evidence="1">
    <location>
        <begin position="343"/>
        <end position="388"/>
    </location>
</feature>
<evidence type="ECO:0000259" key="2">
    <source>
        <dbReference type="Pfam" id="PF12417"/>
    </source>
</evidence>
<reference evidence="3 4" key="1">
    <citation type="submission" date="2015-01" db="EMBL/GenBank/DDBJ databases">
        <title>The Genome Sequence of Fonsecaea multimorphosa CBS 102226.</title>
        <authorList>
            <consortium name="The Broad Institute Genomics Platform"/>
            <person name="Cuomo C."/>
            <person name="de Hoog S."/>
            <person name="Gorbushina A."/>
            <person name="Stielow B."/>
            <person name="Teixiera M."/>
            <person name="Abouelleil A."/>
            <person name="Chapman S.B."/>
            <person name="Priest M."/>
            <person name="Young S.K."/>
            <person name="Wortman J."/>
            <person name="Nusbaum C."/>
            <person name="Birren B."/>
        </authorList>
    </citation>
    <scope>NUCLEOTIDE SEQUENCE [LARGE SCALE GENOMIC DNA]</scope>
    <source>
        <strain evidence="3 4">CBS 102226</strain>
    </source>
</reference>
<sequence>MESLAPGVLLRDIGRGTCGSVFEIPGTAQAIKKGANADALWNDFLLTNRAYDSYLTWKRLLAAYFPQRRLPRVPSAQRFNGPEARDFWAANLSRFPHADQTIAAAFHLDQILPVPELTRKALVRLFFQEDEQVQNDVLNDPPNKDCLVRLYFGQNNPNSSLYGPGDTLRNFPLYLDQARTIGLDVDAYAEEMAIGLATLHWDAQVDAQDTEFVIGSSTAKPFRSDNPDPGSNKRPVSSMDNFTQRETQLWMLDFDKCSEVDLDSKDPMSDVVNKYLVAVTGNDPYFPHPRLDPDLWRHFRKAYLKASDFIIRTRPRLKRHVSKLPTMLIEQWEQWGDRDVEAEDFDPFERVSGDEEVESESEVDDTDAEDDDSEEDEDEDSQESSEGE</sequence>
<accession>A0A0D2IJ12</accession>
<dbReference type="PANTHER" id="PTHR40780">
    <property type="entry name" value="DUF3669 DOMAIN-CONTAINING PROTEIN"/>
    <property type="match status" value="1"/>
</dbReference>
<proteinExistence type="predicted"/>
<evidence type="ECO:0000313" key="3">
    <source>
        <dbReference type="EMBL" id="KIX97021.1"/>
    </source>
</evidence>
<dbReference type="AlphaFoldDB" id="A0A0D2IJ12"/>
<protein>
    <recommendedName>
        <fullName evidence="2">DUF3669 domain-containing protein</fullName>
    </recommendedName>
</protein>
<dbReference type="PANTHER" id="PTHR40780:SF2">
    <property type="entry name" value="DUF3669 DOMAIN-CONTAINING PROTEIN"/>
    <property type="match status" value="1"/>
</dbReference>
<feature type="compositionally biased region" description="Acidic residues" evidence="1">
    <location>
        <begin position="354"/>
        <end position="388"/>
    </location>
</feature>
<feature type="region of interest" description="Disordered" evidence="1">
    <location>
        <begin position="217"/>
        <end position="238"/>
    </location>
</feature>
<dbReference type="InterPro" id="IPR022137">
    <property type="entry name" value="Znf_prot_DUF3669"/>
</dbReference>
<dbReference type="Proteomes" id="UP000053411">
    <property type="component" value="Unassembled WGS sequence"/>
</dbReference>
<dbReference type="EMBL" id="KN848075">
    <property type="protein sequence ID" value="KIX97021.1"/>
    <property type="molecule type" value="Genomic_DNA"/>
</dbReference>
<dbReference type="RefSeq" id="XP_016631144.1">
    <property type="nucleotide sequence ID" value="XM_016777634.1"/>
</dbReference>
<name>A0A0D2IJ12_9EURO</name>
<feature type="domain" description="DUF3669" evidence="2">
    <location>
        <begin position="249"/>
        <end position="313"/>
    </location>
</feature>
<keyword evidence="4" id="KW-1185">Reference proteome</keyword>